<protein>
    <submittedName>
        <fullName evidence="2">S9 family peptidase</fullName>
    </submittedName>
</protein>
<dbReference type="GO" id="GO:0004252">
    <property type="term" value="F:serine-type endopeptidase activity"/>
    <property type="evidence" value="ECO:0007669"/>
    <property type="project" value="InterPro"/>
</dbReference>
<dbReference type="InterPro" id="IPR023302">
    <property type="entry name" value="Pept_S9A_N"/>
</dbReference>
<accession>A0A4R4XHF4</accession>
<reference evidence="2 3" key="1">
    <citation type="submission" date="2019-02" db="EMBL/GenBank/DDBJ databases">
        <title>Draft genome sequences of novel Actinobacteria.</title>
        <authorList>
            <person name="Sahin N."/>
            <person name="Ay H."/>
            <person name="Saygin H."/>
        </authorList>
    </citation>
    <scope>NUCLEOTIDE SEQUENCE [LARGE SCALE GENOMIC DNA]</scope>
    <source>
        <strain evidence="2 3">16K104</strain>
    </source>
</reference>
<dbReference type="PANTHER" id="PTHR42881:SF2">
    <property type="entry name" value="PROLYL ENDOPEPTIDASE"/>
    <property type="match status" value="1"/>
</dbReference>
<sequence>MTAYPESRRDDLVETLHGHQIADPYRWLEDPDSPDTQDWVTRQNAFTEAELSTYPVRAWFQRTMSAILARPRAGVPVKKSGWYFVGRNDGTQAQDVVYVAESLEELVSGGRVLIDPNTLSADRTDSLGSFTVSQDGKYFAYGINESGSDWTTFRLLDIATGTPVDDTVTEAKFCEAAWMPDSSAYLY</sequence>
<dbReference type="Proteomes" id="UP000295172">
    <property type="component" value="Unassembled WGS sequence"/>
</dbReference>
<keyword evidence="3" id="KW-1185">Reference proteome</keyword>
<name>A0A4R4XHF4_9ACTN</name>
<evidence type="ECO:0000259" key="1">
    <source>
        <dbReference type="Pfam" id="PF02897"/>
    </source>
</evidence>
<feature type="domain" description="Peptidase S9A N-terminal" evidence="1">
    <location>
        <begin position="5"/>
        <end position="187"/>
    </location>
</feature>
<dbReference type="GO" id="GO:0005829">
    <property type="term" value="C:cytosol"/>
    <property type="evidence" value="ECO:0007669"/>
    <property type="project" value="TreeGrafter"/>
</dbReference>
<dbReference type="SUPFAM" id="SSF50993">
    <property type="entry name" value="Peptidase/esterase 'gauge' domain"/>
    <property type="match status" value="1"/>
</dbReference>
<dbReference type="EMBL" id="SMKR01000004">
    <property type="protein sequence ID" value="TDD30266.1"/>
    <property type="molecule type" value="Genomic_DNA"/>
</dbReference>
<gene>
    <name evidence="2" type="ORF">E1218_01530</name>
</gene>
<dbReference type="Gene3D" id="2.130.10.120">
    <property type="entry name" value="Prolyl oligopeptidase, N-terminal domain"/>
    <property type="match status" value="1"/>
</dbReference>
<dbReference type="Pfam" id="PF02897">
    <property type="entry name" value="Peptidase_S9_N"/>
    <property type="match status" value="1"/>
</dbReference>
<dbReference type="GO" id="GO:0070012">
    <property type="term" value="F:oligopeptidase activity"/>
    <property type="evidence" value="ECO:0007669"/>
    <property type="project" value="TreeGrafter"/>
</dbReference>
<proteinExistence type="predicted"/>
<organism evidence="2 3">
    <name type="scientific">Kribbella turkmenica</name>
    <dbReference type="NCBI Taxonomy" id="2530375"/>
    <lineage>
        <taxon>Bacteria</taxon>
        <taxon>Bacillati</taxon>
        <taxon>Actinomycetota</taxon>
        <taxon>Actinomycetes</taxon>
        <taxon>Propionibacteriales</taxon>
        <taxon>Kribbellaceae</taxon>
        <taxon>Kribbella</taxon>
    </lineage>
</organism>
<dbReference type="InterPro" id="IPR051167">
    <property type="entry name" value="Prolyl_oligopep/macrocyclase"/>
</dbReference>
<dbReference type="AlphaFoldDB" id="A0A4R4XHF4"/>
<dbReference type="PANTHER" id="PTHR42881">
    <property type="entry name" value="PROLYL ENDOPEPTIDASE"/>
    <property type="match status" value="1"/>
</dbReference>
<evidence type="ECO:0000313" key="2">
    <source>
        <dbReference type="EMBL" id="TDD30266.1"/>
    </source>
</evidence>
<evidence type="ECO:0000313" key="3">
    <source>
        <dbReference type="Proteomes" id="UP000295172"/>
    </source>
</evidence>
<feature type="non-terminal residue" evidence="2">
    <location>
        <position position="187"/>
    </location>
</feature>
<comment type="caution">
    <text evidence="2">The sequence shown here is derived from an EMBL/GenBank/DDBJ whole genome shotgun (WGS) entry which is preliminary data.</text>
</comment>